<feature type="compositionally biased region" description="Basic and acidic residues" evidence="6">
    <location>
        <begin position="20"/>
        <end position="30"/>
    </location>
</feature>
<feature type="region of interest" description="Disordered" evidence="6">
    <location>
        <begin position="1"/>
        <end position="30"/>
    </location>
</feature>
<evidence type="ECO:0000256" key="4">
    <source>
        <dbReference type="ARBA" id="ARBA00023242"/>
    </source>
</evidence>
<dbReference type="SMART" id="SM00360">
    <property type="entry name" value="RRM"/>
    <property type="match status" value="2"/>
</dbReference>
<dbReference type="Proteomes" id="UP000824890">
    <property type="component" value="Unassembled WGS sequence"/>
</dbReference>
<evidence type="ECO:0000313" key="9">
    <source>
        <dbReference type="Proteomes" id="UP000824890"/>
    </source>
</evidence>
<keyword evidence="9" id="KW-1185">Reference proteome</keyword>
<evidence type="ECO:0000256" key="3">
    <source>
        <dbReference type="ARBA" id="ARBA00022884"/>
    </source>
</evidence>
<dbReference type="InterPro" id="IPR035979">
    <property type="entry name" value="RBD_domain_sf"/>
</dbReference>
<dbReference type="PANTHER" id="PTHR23236">
    <property type="entry name" value="EUKARYOTIC TRANSLATION INITIATION FACTOR 4B/4H"/>
    <property type="match status" value="1"/>
</dbReference>
<feature type="non-terminal residue" evidence="8">
    <location>
        <position position="1"/>
    </location>
</feature>
<dbReference type="PANTHER" id="PTHR23236:SF25">
    <property type="entry name" value="RNA-BINDING PROTEIN 34"/>
    <property type="match status" value="1"/>
</dbReference>
<keyword evidence="3 5" id="KW-0694">RNA-binding</keyword>
<dbReference type="PROSITE" id="PS50102">
    <property type="entry name" value="RRM"/>
    <property type="match status" value="1"/>
</dbReference>
<dbReference type="InterPro" id="IPR000504">
    <property type="entry name" value="RRM_dom"/>
</dbReference>
<reference evidence="8 9" key="1">
    <citation type="submission" date="2021-05" db="EMBL/GenBank/DDBJ databases">
        <title>Genome Assembly of Synthetic Allotetraploid Brassica napus Reveals Homoeologous Exchanges between Subgenomes.</title>
        <authorList>
            <person name="Davis J.T."/>
        </authorList>
    </citation>
    <scope>NUCLEOTIDE SEQUENCE [LARGE SCALE GENOMIC DNA]</scope>
    <source>
        <strain evidence="9">cv. Da-Ae</strain>
        <tissue evidence="8">Seedling</tissue>
    </source>
</reference>
<keyword evidence="4" id="KW-0539">Nucleus</keyword>
<organism evidence="8 9">
    <name type="scientific">Brassica napus</name>
    <name type="common">Rape</name>
    <dbReference type="NCBI Taxonomy" id="3708"/>
    <lineage>
        <taxon>Eukaryota</taxon>
        <taxon>Viridiplantae</taxon>
        <taxon>Streptophyta</taxon>
        <taxon>Embryophyta</taxon>
        <taxon>Tracheophyta</taxon>
        <taxon>Spermatophyta</taxon>
        <taxon>Magnoliopsida</taxon>
        <taxon>eudicotyledons</taxon>
        <taxon>Gunneridae</taxon>
        <taxon>Pentapetalae</taxon>
        <taxon>rosids</taxon>
        <taxon>malvids</taxon>
        <taxon>Brassicales</taxon>
        <taxon>Brassicaceae</taxon>
        <taxon>Brassiceae</taxon>
        <taxon>Brassica</taxon>
    </lineage>
</organism>
<dbReference type="InterPro" id="IPR012677">
    <property type="entry name" value="Nucleotide-bd_a/b_plait_sf"/>
</dbReference>
<comment type="caution">
    <text evidence="8">The sequence shown here is derived from an EMBL/GenBank/DDBJ whole genome shotgun (WGS) entry which is preliminary data.</text>
</comment>
<protein>
    <recommendedName>
        <fullName evidence="7">RRM domain-containing protein</fullName>
    </recommendedName>
</protein>
<gene>
    <name evidence="8" type="ORF">HID58_048771</name>
</gene>
<dbReference type="Gene3D" id="3.30.70.330">
    <property type="match status" value="3"/>
</dbReference>
<evidence type="ECO:0000256" key="6">
    <source>
        <dbReference type="SAM" id="MobiDB-lite"/>
    </source>
</evidence>
<dbReference type="EMBL" id="JAGKQM010000012">
    <property type="protein sequence ID" value="KAH0899203.1"/>
    <property type="molecule type" value="Genomic_DNA"/>
</dbReference>
<evidence type="ECO:0000256" key="5">
    <source>
        <dbReference type="PROSITE-ProRule" id="PRU00176"/>
    </source>
</evidence>
<comment type="subcellular location">
    <subcellularLocation>
        <location evidence="1">Nucleus</location>
        <location evidence="1">Nucleolus</location>
    </subcellularLocation>
</comment>
<evidence type="ECO:0000313" key="8">
    <source>
        <dbReference type="EMBL" id="KAH0899203.1"/>
    </source>
</evidence>
<name>A0ABQ8B3E3_BRANA</name>
<accession>A0ABQ8B3E3</accession>
<evidence type="ECO:0000256" key="1">
    <source>
        <dbReference type="ARBA" id="ARBA00004604"/>
    </source>
</evidence>
<evidence type="ECO:0000259" key="7">
    <source>
        <dbReference type="PROSITE" id="PS50102"/>
    </source>
</evidence>
<feature type="domain" description="RRM" evidence="7">
    <location>
        <begin position="124"/>
        <end position="173"/>
    </location>
</feature>
<sequence length="276" mass="31660">SSNITQWMNLEADVRTSTSTEKRHETENEYEYETKKSMEIKEKKKVGEKRKRADESKLLRTVFVGNLPLKVKKKLILKEFSNVNAYVVFETEEPAEASLAHNMSLIAGNHIRVMWIDHLYDSMRTVFMGNLPFDVKGEEVNQLFTGKSNLENNVEAVRVIRDPRLNIGKGIAYEAANLVLKKGYLKLRDRELNRELCLLLIALVRASKSGDDKKKTYQKSPAQTKMRPDKETKVVELNANNKAELLRASQEEETNAVLGWVSSFSHNVNLFLLPYL</sequence>
<dbReference type="SUPFAM" id="SSF54928">
    <property type="entry name" value="RNA-binding domain, RBD"/>
    <property type="match status" value="1"/>
</dbReference>
<evidence type="ECO:0000256" key="2">
    <source>
        <dbReference type="ARBA" id="ARBA00007077"/>
    </source>
</evidence>
<comment type="similarity">
    <text evidence="2">Belongs to the RRM RBM34 family.</text>
</comment>
<proteinExistence type="inferred from homology"/>